<accession>A0A371H4V9</accession>
<feature type="compositionally biased region" description="Low complexity" evidence="1">
    <location>
        <begin position="415"/>
        <end position="426"/>
    </location>
</feature>
<sequence>MKEGKLSIRRPKANSQWTFHRRPKEFGETHNESRQQVYVGFLSPSAYLTGSRGPKVWDVRDFVPSCLPGQIWGDLDLELVRITTWSRLGDLGMEPTWWSRRTVGLMVSTWDRFFGRPGVAKSKLVSEETRLLSHNGEGASLMIIYCATLGFRASLSALVLPKRRHYARNSDAGRRSLPIYVSSSSEPNALAIMLDSFAVAKGASSWPLVPPPRAEEHYEWVSEEVLTYRSCMTRFDVALLVAGGGWLKKSYLNKEGEGDFIYMYETAFKDLGVVLPFDCFAIDVFWMLEVAPSQLHPNGWATMQASRVVPFALDDRPLPFYWRLPSKFKGLSKGKLSSKDQASLRLLDELPRGMSCWELVAASFSHQPIQPIKEMLHKRGYDLSAMIKKSAMLLKSRMSSLVDASLGVASSRKSTTTPPETVVPKEVGIERGPTHPSPTNPSPAVKRKAAPSTIEEVA</sequence>
<feature type="non-terminal residue" evidence="2">
    <location>
        <position position="1"/>
    </location>
</feature>
<dbReference type="OrthoDB" id="1750920at2759"/>
<proteinExistence type="predicted"/>
<name>A0A371H4V9_MUCPR</name>
<comment type="caution">
    <text evidence="2">The sequence shown here is derived from an EMBL/GenBank/DDBJ whole genome shotgun (WGS) entry which is preliminary data.</text>
</comment>
<evidence type="ECO:0000256" key="1">
    <source>
        <dbReference type="SAM" id="MobiDB-lite"/>
    </source>
</evidence>
<organism evidence="2 3">
    <name type="scientific">Mucuna pruriens</name>
    <name type="common">Velvet bean</name>
    <name type="synonym">Dolichos pruriens</name>
    <dbReference type="NCBI Taxonomy" id="157652"/>
    <lineage>
        <taxon>Eukaryota</taxon>
        <taxon>Viridiplantae</taxon>
        <taxon>Streptophyta</taxon>
        <taxon>Embryophyta</taxon>
        <taxon>Tracheophyta</taxon>
        <taxon>Spermatophyta</taxon>
        <taxon>Magnoliopsida</taxon>
        <taxon>eudicotyledons</taxon>
        <taxon>Gunneridae</taxon>
        <taxon>Pentapetalae</taxon>
        <taxon>rosids</taxon>
        <taxon>fabids</taxon>
        <taxon>Fabales</taxon>
        <taxon>Fabaceae</taxon>
        <taxon>Papilionoideae</taxon>
        <taxon>50 kb inversion clade</taxon>
        <taxon>NPAAA clade</taxon>
        <taxon>indigoferoid/millettioid clade</taxon>
        <taxon>Phaseoleae</taxon>
        <taxon>Mucuna</taxon>
    </lineage>
</organism>
<dbReference type="EMBL" id="QJKJ01003565">
    <property type="protein sequence ID" value="RDX97829.1"/>
    <property type="molecule type" value="Genomic_DNA"/>
</dbReference>
<gene>
    <name evidence="2" type="ORF">CR513_19353</name>
</gene>
<dbReference type="AlphaFoldDB" id="A0A371H4V9"/>
<evidence type="ECO:0000313" key="3">
    <source>
        <dbReference type="Proteomes" id="UP000257109"/>
    </source>
</evidence>
<keyword evidence="3" id="KW-1185">Reference proteome</keyword>
<protein>
    <submittedName>
        <fullName evidence="2">Uncharacterized protein</fullName>
    </submittedName>
</protein>
<evidence type="ECO:0000313" key="2">
    <source>
        <dbReference type="EMBL" id="RDX97829.1"/>
    </source>
</evidence>
<reference evidence="2" key="1">
    <citation type="submission" date="2018-05" db="EMBL/GenBank/DDBJ databases">
        <title>Draft genome of Mucuna pruriens seed.</title>
        <authorList>
            <person name="Nnadi N.E."/>
            <person name="Vos R."/>
            <person name="Hasami M.H."/>
            <person name="Devisetty U.K."/>
            <person name="Aguiy J.C."/>
        </authorList>
    </citation>
    <scope>NUCLEOTIDE SEQUENCE [LARGE SCALE GENOMIC DNA]</scope>
    <source>
        <strain evidence="2">JCA_2017</strain>
    </source>
</reference>
<feature type="region of interest" description="Disordered" evidence="1">
    <location>
        <begin position="408"/>
        <end position="458"/>
    </location>
</feature>
<dbReference type="Proteomes" id="UP000257109">
    <property type="component" value="Unassembled WGS sequence"/>
</dbReference>